<keyword evidence="5 8" id="KW-0812">Transmembrane</keyword>
<feature type="transmembrane region" description="Helical" evidence="8">
    <location>
        <begin position="14"/>
        <end position="32"/>
    </location>
</feature>
<feature type="transmembrane region" description="Helical" evidence="8">
    <location>
        <begin position="141"/>
        <end position="169"/>
    </location>
</feature>
<dbReference type="RefSeq" id="WP_344237483.1">
    <property type="nucleotide sequence ID" value="NZ_BAAAHH010000003.1"/>
</dbReference>
<dbReference type="Pfam" id="PF01594">
    <property type="entry name" value="AI-2E_transport"/>
    <property type="match status" value="1"/>
</dbReference>
<reference evidence="10" key="1">
    <citation type="journal article" date="2019" name="Int. J. Syst. Evol. Microbiol.">
        <title>The Global Catalogue of Microorganisms (GCM) 10K type strain sequencing project: providing services to taxonomists for standard genome sequencing and annotation.</title>
        <authorList>
            <consortium name="The Broad Institute Genomics Platform"/>
            <consortium name="The Broad Institute Genome Sequencing Center for Infectious Disease"/>
            <person name="Wu L."/>
            <person name="Ma J."/>
        </authorList>
    </citation>
    <scope>NUCLEOTIDE SEQUENCE [LARGE SCALE GENOMIC DNA]</scope>
    <source>
        <strain evidence="10">JCM 10696</strain>
    </source>
</reference>
<keyword evidence="4" id="KW-1003">Cell membrane</keyword>
<comment type="subcellular location">
    <subcellularLocation>
        <location evidence="1">Cell membrane</location>
        <topology evidence="1">Multi-pass membrane protein</topology>
    </subcellularLocation>
</comment>
<keyword evidence="3" id="KW-0813">Transport</keyword>
<comment type="caution">
    <text evidence="9">The sequence shown here is derived from an EMBL/GenBank/DDBJ whole genome shotgun (WGS) entry which is preliminary data.</text>
</comment>
<dbReference type="InterPro" id="IPR002549">
    <property type="entry name" value="AI-2E-like"/>
</dbReference>
<evidence type="ECO:0000256" key="4">
    <source>
        <dbReference type="ARBA" id="ARBA00022475"/>
    </source>
</evidence>
<feature type="transmembrane region" description="Helical" evidence="8">
    <location>
        <begin position="210"/>
        <end position="234"/>
    </location>
</feature>
<evidence type="ECO:0000256" key="8">
    <source>
        <dbReference type="SAM" id="Phobius"/>
    </source>
</evidence>
<keyword evidence="6 8" id="KW-1133">Transmembrane helix</keyword>
<evidence type="ECO:0000256" key="3">
    <source>
        <dbReference type="ARBA" id="ARBA00022448"/>
    </source>
</evidence>
<name>A0ABP4AUD6_9ACTN</name>
<evidence type="ECO:0000256" key="6">
    <source>
        <dbReference type="ARBA" id="ARBA00022989"/>
    </source>
</evidence>
<dbReference type="EMBL" id="BAAAHH010000003">
    <property type="protein sequence ID" value="GAA0941372.1"/>
    <property type="molecule type" value="Genomic_DNA"/>
</dbReference>
<evidence type="ECO:0000313" key="9">
    <source>
        <dbReference type="EMBL" id="GAA0941372.1"/>
    </source>
</evidence>
<feature type="transmembrane region" description="Helical" evidence="8">
    <location>
        <begin position="71"/>
        <end position="90"/>
    </location>
</feature>
<feature type="transmembrane region" description="Helical" evidence="8">
    <location>
        <begin position="267"/>
        <end position="284"/>
    </location>
</feature>
<feature type="transmembrane region" description="Helical" evidence="8">
    <location>
        <begin position="38"/>
        <end position="59"/>
    </location>
</feature>
<gene>
    <name evidence="9" type="ORF">GCM10009550_11560</name>
</gene>
<keyword evidence="7 8" id="KW-0472">Membrane</keyword>
<protein>
    <submittedName>
        <fullName evidence="9">AI-2E family transporter</fullName>
    </submittedName>
</protein>
<evidence type="ECO:0000313" key="10">
    <source>
        <dbReference type="Proteomes" id="UP001500665"/>
    </source>
</evidence>
<feature type="transmembrane region" description="Helical" evidence="8">
    <location>
        <begin position="304"/>
        <end position="335"/>
    </location>
</feature>
<sequence length="353" mass="36893">MDVEDELRRKTLKAGHRLLLVLLAALAVWALWQVRTVTIPVLLAVFIASATVPPAHWLMRRGVHPAVATTVVWLGLIAVGALLVTLLIPITRDGIDDLAFDLDTFIAGIQSTAARFGVDQGQLTDLGDQARQWVTERSGRIAGGALTGVIATGEVVIGAVLALVLAIYFTHGGPNLVAWLTALLPESSREETRAGGSIVFHVVGRYMRGVALVGFVDGFFIGLGLLILGIPLAIPLAMLTWIGAFLPIVGAFLAGLLAAVVAFVAKGWLAALIVVALTVAVQQIEGHILAPQIYGRALDLPGSVILIVIALGGTLAGIAGAFLAAPVTSAVVALLHHRAELRQAARKGPEPAD</sequence>
<dbReference type="PANTHER" id="PTHR21716:SF53">
    <property type="entry name" value="PERMEASE PERM-RELATED"/>
    <property type="match status" value="1"/>
</dbReference>
<evidence type="ECO:0000256" key="1">
    <source>
        <dbReference type="ARBA" id="ARBA00004651"/>
    </source>
</evidence>
<feature type="transmembrane region" description="Helical" evidence="8">
    <location>
        <begin position="240"/>
        <end position="260"/>
    </location>
</feature>
<evidence type="ECO:0000256" key="7">
    <source>
        <dbReference type="ARBA" id="ARBA00023136"/>
    </source>
</evidence>
<dbReference type="PANTHER" id="PTHR21716">
    <property type="entry name" value="TRANSMEMBRANE PROTEIN"/>
    <property type="match status" value="1"/>
</dbReference>
<proteinExistence type="inferred from homology"/>
<keyword evidence="10" id="KW-1185">Reference proteome</keyword>
<organism evidence="9 10">
    <name type="scientific">Actinocorallia libanotica</name>
    <dbReference type="NCBI Taxonomy" id="46162"/>
    <lineage>
        <taxon>Bacteria</taxon>
        <taxon>Bacillati</taxon>
        <taxon>Actinomycetota</taxon>
        <taxon>Actinomycetes</taxon>
        <taxon>Streptosporangiales</taxon>
        <taxon>Thermomonosporaceae</taxon>
        <taxon>Actinocorallia</taxon>
    </lineage>
</organism>
<dbReference type="Proteomes" id="UP001500665">
    <property type="component" value="Unassembled WGS sequence"/>
</dbReference>
<evidence type="ECO:0000256" key="5">
    <source>
        <dbReference type="ARBA" id="ARBA00022692"/>
    </source>
</evidence>
<accession>A0ABP4AUD6</accession>
<comment type="similarity">
    <text evidence="2">Belongs to the autoinducer-2 exporter (AI-2E) (TC 2.A.86) family.</text>
</comment>
<evidence type="ECO:0000256" key="2">
    <source>
        <dbReference type="ARBA" id="ARBA00009773"/>
    </source>
</evidence>